<dbReference type="Proteomes" id="UP000053593">
    <property type="component" value="Unassembled WGS sequence"/>
</dbReference>
<protein>
    <submittedName>
        <fullName evidence="2">Uncharacterized protein</fullName>
    </submittedName>
</protein>
<accession>A0A0D0CK97</accession>
<evidence type="ECO:0000256" key="1">
    <source>
        <dbReference type="SAM" id="Phobius"/>
    </source>
</evidence>
<evidence type="ECO:0000313" key="2">
    <source>
        <dbReference type="EMBL" id="KIK55463.1"/>
    </source>
</evidence>
<dbReference type="OrthoDB" id="3261349at2759"/>
<keyword evidence="3" id="KW-1185">Reference proteome</keyword>
<keyword evidence="1" id="KW-1133">Transmembrane helix</keyword>
<feature type="transmembrane region" description="Helical" evidence="1">
    <location>
        <begin position="69"/>
        <end position="90"/>
    </location>
</feature>
<sequence length="220" mass="24446">MLYLHSSALTNLAELFDGLTQYQGMLYVWVGIVIFEFCVFLLTLWKAFRMRHYSKLIPGGIMTVIMRDGAIYFGVIAMVHTANLILWKALSFSSAVALPSSDLLLEFDKGHALVPGYCSIKHYDVSPHAQLASQEFRSSLADPDSKYNRGALNSRLRLCNSIFKRAGGCRKGKGTAEVNKIHIFTLPLLHTLTFTLLLMASTASPLPPKISSDKLDRSSD</sequence>
<organism evidence="2 3">
    <name type="scientific">Collybiopsis luxurians FD-317 M1</name>
    <dbReference type="NCBI Taxonomy" id="944289"/>
    <lineage>
        <taxon>Eukaryota</taxon>
        <taxon>Fungi</taxon>
        <taxon>Dikarya</taxon>
        <taxon>Basidiomycota</taxon>
        <taxon>Agaricomycotina</taxon>
        <taxon>Agaricomycetes</taxon>
        <taxon>Agaricomycetidae</taxon>
        <taxon>Agaricales</taxon>
        <taxon>Marasmiineae</taxon>
        <taxon>Omphalotaceae</taxon>
        <taxon>Collybiopsis</taxon>
        <taxon>Collybiopsis luxurians</taxon>
    </lineage>
</organism>
<keyword evidence="1" id="KW-0472">Membrane</keyword>
<gene>
    <name evidence="2" type="ORF">GYMLUDRAFT_248709</name>
</gene>
<reference evidence="2 3" key="1">
    <citation type="submission" date="2014-04" db="EMBL/GenBank/DDBJ databases">
        <title>Evolutionary Origins and Diversification of the Mycorrhizal Mutualists.</title>
        <authorList>
            <consortium name="DOE Joint Genome Institute"/>
            <consortium name="Mycorrhizal Genomics Consortium"/>
            <person name="Kohler A."/>
            <person name="Kuo A."/>
            <person name="Nagy L.G."/>
            <person name="Floudas D."/>
            <person name="Copeland A."/>
            <person name="Barry K.W."/>
            <person name="Cichocki N."/>
            <person name="Veneault-Fourrey C."/>
            <person name="LaButti K."/>
            <person name="Lindquist E.A."/>
            <person name="Lipzen A."/>
            <person name="Lundell T."/>
            <person name="Morin E."/>
            <person name="Murat C."/>
            <person name="Riley R."/>
            <person name="Ohm R."/>
            <person name="Sun H."/>
            <person name="Tunlid A."/>
            <person name="Henrissat B."/>
            <person name="Grigoriev I.V."/>
            <person name="Hibbett D.S."/>
            <person name="Martin F."/>
        </authorList>
    </citation>
    <scope>NUCLEOTIDE SEQUENCE [LARGE SCALE GENOMIC DNA]</scope>
    <source>
        <strain evidence="2 3">FD-317 M1</strain>
    </source>
</reference>
<feature type="transmembrane region" description="Helical" evidence="1">
    <location>
        <begin position="26"/>
        <end position="48"/>
    </location>
</feature>
<dbReference type="HOGENOM" id="CLU_1256155_0_0_1"/>
<evidence type="ECO:0000313" key="3">
    <source>
        <dbReference type="Proteomes" id="UP000053593"/>
    </source>
</evidence>
<proteinExistence type="predicted"/>
<name>A0A0D0CK97_9AGAR</name>
<dbReference type="EMBL" id="KN834806">
    <property type="protein sequence ID" value="KIK55463.1"/>
    <property type="molecule type" value="Genomic_DNA"/>
</dbReference>
<dbReference type="AlphaFoldDB" id="A0A0D0CK97"/>
<keyword evidence="1" id="KW-0812">Transmembrane</keyword>